<comment type="pathway">
    <text evidence="1">Lipid metabolism; butanoate metabolism.</text>
</comment>
<evidence type="ECO:0000256" key="3">
    <source>
        <dbReference type="ARBA" id="ARBA00023002"/>
    </source>
</evidence>
<evidence type="ECO:0000313" key="5">
    <source>
        <dbReference type="EMBL" id="MBM3275045.1"/>
    </source>
</evidence>
<dbReference type="PANTHER" id="PTHR48075:SF5">
    <property type="entry name" value="3-HYDROXYBUTYRYL-COA DEHYDROGENASE"/>
    <property type="match status" value="1"/>
</dbReference>
<feature type="domain" description="3-hydroxyacyl-CoA dehydrogenase NAD binding" evidence="4">
    <location>
        <begin position="5"/>
        <end position="183"/>
    </location>
</feature>
<dbReference type="Proteomes" id="UP000703893">
    <property type="component" value="Unassembled WGS sequence"/>
</dbReference>
<proteinExistence type="inferred from homology"/>
<dbReference type="SUPFAM" id="SSF51735">
    <property type="entry name" value="NAD(P)-binding Rossmann-fold domains"/>
    <property type="match status" value="1"/>
</dbReference>
<protein>
    <submittedName>
        <fullName evidence="5">3-hydroxyacyl-CoA dehydrogenase family protein</fullName>
    </submittedName>
</protein>
<name>A0A938BNE6_9BACT</name>
<dbReference type="GO" id="GO:0016491">
    <property type="term" value="F:oxidoreductase activity"/>
    <property type="evidence" value="ECO:0007669"/>
    <property type="project" value="UniProtKB-KW"/>
</dbReference>
<dbReference type="InterPro" id="IPR036291">
    <property type="entry name" value="NAD(P)-bd_dom_sf"/>
</dbReference>
<dbReference type="PANTHER" id="PTHR48075">
    <property type="entry name" value="3-HYDROXYACYL-COA DEHYDROGENASE FAMILY PROTEIN"/>
    <property type="match status" value="1"/>
</dbReference>
<dbReference type="FunFam" id="3.40.50.720:FF:000009">
    <property type="entry name" value="Fatty oxidation complex, alpha subunit"/>
    <property type="match status" value="1"/>
</dbReference>
<feature type="non-terminal residue" evidence="5">
    <location>
        <position position="199"/>
    </location>
</feature>
<reference evidence="5 6" key="1">
    <citation type="submission" date="2019-03" db="EMBL/GenBank/DDBJ databases">
        <title>Lake Tanganyika Metagenome-Assembled Genomes (MAGs).</title>
        <authorList>
            <person name="Tran P."/>
        </authorList>
    </citation>
    <scope>NUCLEOTIDE SEQUENCE [LARGE SCALE GENOMIC DNA]</scope>
    <source>
        <strain evidence="5">K_DeepCast_65m_m2_236</strain>
    </source>
</reference>
<dbReference type="EMBL" id="VGJX01000422">
    <property type="protein sequence ID" value="MBM3275045.1"/>
    <property type="molecule type" value="Genomic_DNA"/>
</dbReference>
<evidence type="ECO:0000256" key="1">
    <source>
        <dbReference type="ARBA" id="ARBA00005086"/>
    </source>
</evidence>
<dbReference type="AlphaFoldDB" id="A0A938BNE6"/>
<organism evidence="5 6">
    <name type="scientific">Candidatus Tanganyikabacteria bacterium</name>
    <dbReference type="NCBI Taxonomy" id="2961651"/>
    <lineage>
        <taxon>Bacteria</taxon>
        <taxon>Bacillati</taxon>
        <taxon>Candidatus Sericytochromatia</taxon>
        <taxon>Candidatus Tanganyikabacteria</taxon>
    </lineage>
</organism>
<dbReference type="Pfam" id="PF02737">
    <property type="entry name" value="3HCDH_N"/>
    <property type="match status" value="1"/>
</dbReference>
<dbReference type="GO" id="GO:0070403">
    <property type="term" value="F:NAD+ binding"/>
    <property type="evidence" value="ECO:0007669"/>
    <property type="project" value="InterPro"/>
</dbReference>
<sequence>MKFEKVGIIGGGAMGAGIAHVCAAAGMQVTLKDVSQELADKGVKSARDVFDRRLAKGTLTAEAAEGGKALLSGTTSYDGLGEADLVIEAVIEKMPVKKAVFAELDRVTPAHCILASNTSALSITEMGRSTGRADKVGGLHFFNPAPVMKLVEAIRGEGTSDATTEALLGFCKAIGKTPVLINRDTAGFLVNRLLLIYFN</sequence>
<evidence type="ECO:0000313" key="6">
    <source>
        <dbReference type="Proteomes" id="UP000703893"/>
    </source>
</evidence>
<comment type="caution">
    <text evidence="5">The sequence shown here is derived from an EMBL/GenBank/DDBJ whole genome shotgun (WGS) entry which is preliminary data.</text>
</comment>
<comment type="similarity">
    <text evidence="2">Belongs to the 3-hydroxyacyl-CoA dehydrogenase family.</text>
</comment>
<accession>A0A938BNE6</accession>
<gene>
    <name evidence="5" type="ORF">FJZ00_07820</name>
</gene>
<dbReference type="Gene3D" id="3.40.50.720">
    <property type="entry name" value="NAD(P)-binding Rossmann-like Domain"/>
    <property type="match status" value="1"/>
</dbReference>
<keyword evidence="3" id="KW-0560">Oxidoreductase</keyword>
<dbReference type="InterPro" id="IPR006176">
    <property type="entry name" value="3-OHacyl-CoA_DH_NAD-bd"/>
</dbReference>
<evidence type="ECO:0000259" key="4">
    <source>
        <dbReference type="Pfam" id="PF02737"/>
    </source>
</evidence>
<evidence type="ECO:0000256" key="2">
    <source>
        <dbReference type="ARBA" id="ARBA00009463"/>
    </source>
</evidence>
<dbReference type="GO" id="GO:0006631">
    <property type="term" value="P:fatty acid metabolic process"/>
    <property type="evidence" value="ECO:0007669"/>
    <property type="project" value="InterPro"/>
</dbReference>